<keyword evidence="4" id="KW-1185">Reference proteome</keyword>
<dbReference type="Proteomes" id="UP000266234">
    <property type="component" value="Unassembled WGS sequence"/>
</dbReference>
<protein>
    <submittedName>
        <fullName evidence="3">Uncharacterized protein</fullName>
    </submittedName>
</protein>
<keyword evidence="1" id="KW-0175">Coiled coil</keyword>
<evidence type="ECO:0000256" key="1">
    <source>
        <dbReference type="SAM" id="Coils"/>
    </source>
</evidence>
<sequence length="315" mass="35724">MSAEPASTGVAMEENNDKPAKKSSHKYLIDKRDEEAIKAKRDQVIGLILPTAKNHPEIYESVVKTISKVNLRYTWCNSPLNRDFLSWSRVASSTERPNLVWFLACLATHDSFGKPASTFKEMIEERKLRGWAIEQLQVPRPSLPAAVLTSSQKEPHQTPQQAPRAKIEQRENDDPSGLKRPTPRDWFESINKRVLPSIEDRPAALPTQPQRIILRDSGTQTDDFSSLGDFVEDMKQAVQDLKAQTETLKEHNKMLMEHNRALVNQQMTPYNNAQQQQMQMQTFEVVPSQPANRGPSFVFDPSQGSGSNRAVFRFG</sequence>
<organism evidence="3 4">
    <name type="scientific">Fusarium longipes</name>
    <dbReference type="NCBI Taxonomy" id="694270"/>
    <lineage>
        <taxon>Eukaryota</taxon>
        <taxon>Fungi</taxon>
        <taxon>Dikarya</taxon>
        <taxon>Ascomycota</taxon>
        <taxon>Pezizomycotina</taxon>
        <taxon>Sordariomycetes</taxon>
        <taxon>Hypocreomycetidae</taxon>
        <taxon>Hypocreales</taxon>
        <taxon>Nectriaceae</taxon>
        <taxon>Fusarium</taxon>
    </lineage>
</organism>
<dbReference type="OrthoDB" id="5081908at2759"/>
<name>A0A395SZF6_9HYPO</name>
<feature type="region of interest" description="Disordered" evidence="2">
    <location>
        <begin position="148"/>
        <end position="185"/>
    </location>
</feature>
<feature type="coiled-coil region" evidence="1">
    <location>
        <begin position="231"/>
        <end position="261"/>
    </location>
</feature>
<accession>A0A395SZF6</accession>
<reference evidence="3 4" key="1">
    <citation type="journal article" date="2018" name="PLoS Pathog.">
        <title>Evolution of structural diversity of trichothecenes, a family of toxins produced by plant pathogenic and entomopathogenic fungi.</title>
        <authorList>
            <person name="Proctor R.H."/>
            <person name="McCormick S.P."/>
            <person name="Kim H.S."/>
            <person name="Cardoza R.E."/>
            <person name="Stanley A.M."/>
            <person name="Lindo L."/>
            <person name="Kelly A."/>
            <person name="Brown D.W."/>
            <person name="Lee T."/>
            <person name="Vaughan M.M."/>
            <person name="Alexander N.J."/>
            <person name="Busman M."/>
            <person name="Gutierrez S."/>
        </authorList>
    </citation>
    <scope>NUCLEOTIDE SEQUENCE [LARGE SCALE GENOMIC DNA]</scope>
    <source>
        <strain evidence="3 4">NRRL 20695</strain>
    </source>
</reference>
<feature type="region of interest" description="Disordered" evidence="2">
    <location>
        <begin position="1"/>
        <end position="27"/>
    </location>
</feature>
<evidence type="ECO:0000313" key="4">
    <source>
        <dbReference type="Proteomes" id="UP000266234"/>
    </source>
</evidence>
<feature type="compositionally biased region" description="Basic and acidic residues" evidence="2">
    <location>
        <begin position="165"/>
        <end position="185"/>
    </location>
</feature>
<comment type="caution">
    <text evidence="3">The sequence shown here is derived from an EMBL/GenBank/DDBJ whole genome shotgun (WGS) entry which is preliminary data.</text>
</comment>
<dbReference type="AlphaFoldDB" id="A0A395SZF6"/>
<dbReference type="EMBL" id="PXOG01000092">
    <property type="protein sequence ID" value="RGP77452.1"/>
    <property type="molecule type" value="Genomic_DNA"/>
</dbReference>
<gene>
    <name evidence="3" type="ORF">FLONG3_4371</name>
</gene>
<proteinExistence type="predicted"/>
<feature type="compositionally biased region" description="Polar residues" evidence="2">
    <location>
        <begin position="148"/>
        <end position="161"/>
    </location>
</feature>
<evidence type="ECO:0000313" key="3">
    <source>
        <dbReference type="EMBL" id="RGP77452.1"/>
    </source>
</evidence>
<evidence type="ECO:0000256" key="2">
    <source>
        <dbReference type="SAM" id="MobiDB-lite"/>
    </source>
</evidence>